<dbReference type="InterPro" id="IPR039424">
    <property type="entry name" value="SBP_5"/>
</dbReference>
<dbReference type="CDD" id="cd08501">
    <property type="entry name" value="PBP2_Lpqw"/>
    <property type="match status" value="1"/>
</dbReference>
<sequence length="573" mass="62858">MRIRPHCTPIRQRRGRPVRSRRGAALLFAAGLAVAALTSCSTGTDPLGDAEIGSSSDINPQPRENLRDGGNLRLAITSFPANWNTLSNDGNDGEIADVVRPMMPRSFVIDAAGETSINRDYFTDIQLRSTQPQQVVYTIDPKAVWSDGSPITWEDIASQANALSGRDKRFLIAINNGFDRVAKVERGSDDRQAVITFDKPYADWRGQFAGNSMLYPKSVTATPESFNDALVNGISLTAGPFLVKSTDRTQGRIVLERNPKWWGAAPKLDTITYSVLDRAAWAAALRNNEIDAVRLSGLDEVTSIRGTAGLALRQAPDNRWRHITFNGAPGSILADQAVRVAITKGIDRQAVADSIMYGIVKQPKTLDNHVFLEGQHGYRNNTLGYDPDAANRELDALGWVRQGDGIRAKNGERLVIRDVMYANPLWVQVATVIQKSLSAIGVELIIDQRAGAGFFTDVIQPGDFDAAQFIYQGDPFPFGSIQQIYSYNPDDLQGNYGRIGSAELNELIDRTLSELDPDKAIELANQVDRKVFEEGHSLPLVQDMGVFGVRNEVANYGAPGLASYDYTLIGFQK</sequence>
<evidence type="ECO:0000313" key="4">
    <source>
        <dbReference type="EMBL" id="MBL1073335.1"/>
    </source>
</evidence>
<feature type="signal peptide" evidence="2">
    <location>
        <begin position="1"/>
        <end position="35"/>
    </location>
</feature>
<accession>A0ABS1LZW3</accession>
<dbReference type="EMBL" id="JAERRJ010000001">
    <property type="protein sequence ID" value="MBL1073335.1"/>
    <property type="molecule type" value="Genomic_DNA"/>
</dbReference>
<organism evidence="4 5">
    <name type="scientific">Nocardia acididurans</name>
    <dbReference type="NCBI Taxonomy" id="2802282"/>
    <lineage>
        <taxon>Bacteria</taxon>
        <taxon>Bacillati</taxon>
        <taxon>Actinomycetota</taxon>
        <taxon>Actinomycetes</taxon>
        <taxon>Mycobacteriales</taxon>
        <taxon>Nocardiaceae</taxon>
        <taxon>Nocardia</taxon>
    </lineage>
</organism>
<evidence type="ECO:0000256" key="1">
    <source>
        <dbReference type="SAM" id="MobiDB-lite"/>
    </source>
</evidence>
<dbReference type="SUPFAM" id="SSF53850">
    <property type="entry name" value="Periplasmic binding protein-like II"/>
    <property type="match status" value="1"/>
</dbReference>
<feature type="region of interest" description="Disordered" evidence="1">
    <location>
        <begin position="48"/>
        <end position="67"/>
    </location>
</feature>
<name>A0ABS1LZW3_9NOCA</name>
<proteinExistence type="predicted"/>
<reference evidence="4 5" key="1">
    <citation type="submission" date="2021-01" db="EMBL/GenBank/DDBJ databases">
        <title>WGS of actinomycetes isolated from Thailand.</title>
        <authorList>
            <person name="Thawai C."/>
        </authorList>
    </citation>
    <scope>NUCLEOTIDE SEQUENCE [LARGE SCALE GENOMIC DNA]</scope>
    <source>
        <strain evidence="4 5">LPG 2</strain>
    </source>
</reference>
<comment type="caution">
    <text evidence="4">The sequence shown here is derived from an EMBL/GenBank/DDBJ whole genome shotgun (WGS) entry which is preliminary data.</text>
</comment>
<dbReference type="PANTHER" id="PTHR30290:SF65">
    <property type="entry name" value="MONOACYL PHOSPHATIDYLINOSITOL TETRAMANNOSIDE-BINDING PROTEIN LPQW-RELATED"/>
    <property type="match status" value="1"/>
</dbReference>
<protein>
    <submittedName>
        <fullName evidence="4">ABC transporter family substrate-binding protein</fullName>
    </submittedName>
</protein>
<dbReference type="Gene3D" id="3.90.76.10">
    <property type="entry name" value="Dipeptide-binding Protein, Domain 1"/>
    <property type="match status" value="1"/>
</dbReference>
<feature type="chain" id="PRO_5046661674" evidence="2">
    <location>
        <begin position="36"/>
        <end position="573"/>
    </location>
</feature>
<keyword evidence="5" id="KW-1185">Reference proteome</keyword>
<evidence type="ECO:0000259" key="3">
    <source>
        <dbReference type="Pfam" id="PF00496"/>
    </source>
</evidence>
<dbReference type="Gene3D" id="3.40.190.10">
    <property type="entry name" value="Periplasmic binding protein-like II"/>
    <property type="match status" value="1"/>
</dbReference>
<dbReference type="RefSeq" id="WP_201943198.1">
    <property type="nucleotide sequence ID" value="NZ_JAERRJ010000001.1"/>
</dbReference>
<dbReference type="Gene3D" id="3.10.105.10">
    <property type="entry name" value="Dipeptide-binding Protein, Domain 3"/>
    <property type="match status" value="1"/>
</dbReference>
<keyword evidence="2" id="KW-0732">Signal</keyword>
<feature type="domain" description="Solute-binding protein family 5" evidence="3">
    <location>
        <begin position="130"/>
        <end position="477"/>
    </location>
</feature>
<dbReference type="Proteomes" id="UP000602198">
    <property type="component" value="Unassembled WGS sequence"/>
</dbReference>
<gene>
    <name evidence="4" type="ORF">JK358_02885</name>
</gene>
<dbReference type="Pfam" id="PF00496">
    <property type="entry name" value="SBP_bac_5"/>
    <property type="match status" value="1"/>
</dbReference>
<dbReference type="PANTHER" id="PTHR30290">
    <property type="entry name" value="PERIPLASMIC BINDING COMPONENT OF ABC TRANSPORTER"/>
    <property type="match status" value="1"/>
</dbReference>
<evidence type="ECO:0000256" key="2">
    <source>
        <dbReference type="SAM" id="SignalP"/>
    </source>
</evidence>
<dbReference type="InterPro" id="IPR000914">
    <property type="entry name" value="SBP_5_dom"/>
</dbReference>
<evidence type="ECO:0000313" key="5">
    <source>
        <dbReference type="Proteomes" id="UP000602198"/>
    </source>
</evidence>